<name>A0ABV0NI30_9TELE</name>
<dbReference type="Proteomes" id="UP001476798">
    <property type="component" value="Unassembled WGS sequence"/>
</dbReference>
<evidence type="ECO:0000313" key="2">
    <source>
        <dbReference type="Proteomes" id="UP001476798"/>
    </source>
</evidence>
<protein>
    <submittedName>
        <fullName evidence="1">Uncharacterized protein</fullName>
    </submittedName>
</protein>
<reference evidence="1 2" key="1">
    <citation type="submission" date="2021-06" db="EMBL/GenBank/DDBJ databases">
        <authorList>
            <person name="Palmer J.M."/>
        </authorList>
    </citation>
    <scope>NUCLEOTIDE SEQUENCE [LARGE SCALE GENOMIC DNA]</scope>
    <source>
        <strain evidence="1 2">GA_2019</strain>
        <tissue evidence="1">Muscle</tissue>
    </source>
</reference>
<accession>A0ABV0NI30</accession>
<sequence length="194" mass="21553">MGYAPCRIPQKHFPHYANPDWLVIATPALELWAQMKILKRKLNGSITSLLLEGAPPPSQTADRLRNSVTSPRMRSAVRRRRLCQAARGPHEPTFESGRRLHRDVTLRSETQVGFPHDVSLGSTNYNAGIPASVCRDTPSLFWQSFHSGSGRICSALLRKGAISPVPTEQRDSGFYSRYFLIPKQGGGGLRTSRS</sequence>
<organism evidence="1 2">
    <name type="scientific">Goodea atripinnis</name>
    <dbReference type="NCBI Taxonomy" id="208336"/>
    <lineage>
        <taxon>Eukaryota</taxon>
        <taxon>Metazoa</taxon>
        <taxon>Chordata</taxon>
        <taxon>Craniata</taxon>
        <taxon>Vertebrata</taxon>
        <taxon>Euteleostomi</taxon>
        <taxon>Actinopterygii</taxon>
        <taxon>Neopterygii</taxon>
        <taxon>Teleostei</taxon>
        <taxon>Neoteleostei</taxon>
        <taxon>Acanthomorphata</taxon>
        <taxon>Ovalentaria</taxon>
        <taxon>Atherinomorphae</taxon>
        <taxon>Cyprinodontiformes</taxon>
        <taxon>Goodeidae</taxon>
        <taxon>Goodea</taxon>
    </lineage>
</organism>
<gene>
    <name evidence="1" type="ORF">GOODEAATRI_001019</name>
</gene>
<comment type="caution">
    <text evidence="1">The sequence shown here is derived from an EMBL/GenBank/DDBJ whole genome shotgun (WGS) entry which is preliminary data.</text>
</comment>
<keyword evidence="2" id="KW-1185">Reference proteome</keyword>
<evidence type="ECO:0000313" key="1">
    <source>
        <dbReference type="EMBL" id="MEQ2170519.1"/>
    </source>
</evidence>
<proteinExistence type="predicted"/>
<dbReference type="EMBL" id="JAHRIO010040010">
    <property type="protein sequence ID" value="MEQ2170519.1"/>
    <property type="molecule type" value="Genomic_DNA"/>
</dbReference>